<dbReference type="HOGENOM" id="CLU_167396_0_0_5"/>
<keyword evidence="1" id="KW-1133">Transmembrane helix</keyword>
<keyword evidence="4" id="KW-1185">Reference proteome</keyword>
<feature type="transmembrane region" description="Helical" evidence="1">
    <location>
        <begin position="84"/>
        <end position="105"/>
    </location>
</feature>
<dbReference type="Pfam" id="PF20061">
    <property type="entry name" value="DUF6460"/>
    <property type="match status" value="1"/>
</dbReference>
<dbReference type="EMBL" id="CP003358">
    <property type="protein sequence ID" value="AGB48209.1"/>
    <property type="molecule type" value="Genomic_DNA"/>
</dbReference>
<evidence type="ECO:0000259" key="2">
    <source>
        <dbReference type="Pfam" id="PF20061"/>
    </source>
</evidence>
<evidence type="ECO:0000313" key="4">
    <source>
        <dbReference type="Proteomes" id="UP000010998"/>
    </source>
</evidence>
<dbReference type="STRING" id="754035.Mesau_05988"/>
<dbReference type="InterPro" id="IPR045594">
    <property type="entry name" value="DUF6460"/>
</dbReference>
<gene>
    <name evidence="3" type="ordered locus">Mesau_05988</name>
</gene>
<feature type="transmembrane region" description="Helical" evidence="1">
    <location>
        <begin position="37"/>
        <end position="57"/>
    </location>
</feature>
<name>L0KW43_MESAW</name>
<accession>L0KW43</accession>
<feature type="domain" description="DUF6460" evidence="2">
    <location>
        <begin position="73"/>
        <end position="108"/>
    </location>
</feature>
<evidence type="ECO:0000313" key="3">
    <source>
        <dbReference type="EMBL" id="AGB48209.1"/>
    </source>
</evidence>
<organism evidence="3 4">
    <name type="scientific">Mesorhizobium australicum (strain HAMBI 3006 / LMG 24608 / WSM2073)</name>
    <dbReference type="NCBI Taxonomy" id="754035"/>
    <lineage>
        <taxon>Bacteria</taxon>
        <taxon>Pseudomonadati</taxon>
        <taxon>Pseudomonadota</taxon>
        <taxon>Alphaproteobacteria</taxon>
        <taxon>Hyphomicrobiales</taxon>
        <taxon>Phyllobacteriaceae</taxon>
        <taxon>Mesorhizobium</taxon>
    </lineage>
</organism>
<keyword evidence="1" id="KW-0472">Membrane</keyword>
<sequence>MAAKHVSLRRAHESGHLNRETALSALTRFLGDSPLRIILKLLVVSFLVGLVMNAFGWSPMDVFYGIQKFFIDLWNLGFHAIDRFLGYILLGAAIVVPAFILLRIANYRK</sequence>
<dbReference type="Proteomes" id="UP000010998">
    <property type="component" value="Chromosome"/>
</dbReference>
<proteinExistence type="predicted"/>
<keyword evidence="1" id="KW-0812">Transmembrane</keyword>
<evidence type="ECO:0000256" key="1">
    <source>
        <dbReference type="SAM" id="Phobius"/>
    </source>
</evidence>
<dbReference type="AlphaFoldDB" id="L0KW43"/>
<reference evidence="4" key="1">
    <citation type="submission" date="2012-02" db="EMBL/GenBank/DDBJ databases">
        <title>Complete sequence of Mesorhizobium australicum WSM2073.</title>
        <authorList>
            <person name="Lucas S."/>
            <person name="Han J."/>
            <person name="Lapidus A."/>
            <person name="Cheng J.-F."/>
            <person name="Goodwin L."/>
            <person name="Pitluck S."/>
            <person name="Peters L."/>
            <person name="Gu W."/>
            <person name="Detter J.C."/>
            <person name="Han C."/>
            <person name="Tapia R."/>
            <person name="Land M."/>
            <person name="Hauser L."/>
            <person name="Kyrpides N."/>
            <person name="Ivanova N."/>
            <person name="Pagani I."/>
            <person name="Reeve W.G."/>
            <person name="Howieson J.G."/>
            <person name="Tiwari R.P."/>
            <person name="O'Hara G.W."/>
            <person name="Atkins C.A."/>
            <person name="Ronson C.W."/>
            <person name="Nandasena K.G."/>
            <person name="Woyke T."/>
        </authorList>
    </citation>
    <scope>NUCLEOTIDE SEQUENCE [LARGE SCALE GENOMIC DNA]</scope>
    <source>
        <strain evidence="4">LMG 24608 / HAMBI 3006 / WSM2073</strain>
    </source>
</reference>
<protein>
    <recommendedName>
        <fullName evidence="2">DUF6460 domain-containing protein</fullName>
    </recommendedName>
</protein>
<dbReference type="eggNOG" id="ENOG5032ZW8">
    <property type="taxonomic scope" value="Bacteria"/>
</dbReference>
<dbReference type="KEGG" id="mam:Mesau_05988"/>